<dbReference type="SUPFAM" id="SSF141091">
    <property type="entry name" value="L21p-like"/>
    <property type="match status" value="1"/>
</dbReference>
<dbReference type="PANTHER" id="PTHR21349:SF0">
    <property type="entry name" value="LARGE RIBOSOMAL SUBUNIT PROTEIN BL21M"/>
    <property type="match status" value="1"/>
</dbReference>
<keyword evidence="3 4" id="KW-0687">Ribonucleoprotein</keyword>
<accession>A0A5P8E6K7</accession>
<dbReference type="GO" id="GO:0005840">
    <property type="term" value="C:ribosome"/>
    <property type="evidence" value="ECO:0007669"/>
    <property type="project" value="UniProtKB-KW"/>
</dbReference>
<reference evidence="6 7" key="1">
    <citation type="submission" date="2018-11" db="EMBL/GenBank/DDBJ databases">
        <authorList>
            <person name="Na S.W."/>
            <person name="Baik M."/>
        </authorList>
    </citation>
    <scope>NUCLEOTIDE SEQUENCE [LARGE SCALE GENOMIC DNA]</scope>
    <source>
        <strain evidence="6 7">E39</strain>
    </source>
</reference>
<evidence type="ECO:0000313" key="6">
    <source>
        <dbReference type="EMBL" id="QFQ12572.1"/>
    </source>
</evidence>
<dbReference type="Pfam" id="PF00829">
    <property type="entry name" value="Ribosomal_L21p"/>
    <property type="match status" value="1"/>
</dbReference>
<dbReference type="InterPro" id="IPR036164">
    <property type="entry name" value="bL21-like_sf"/>
</dbReference>
<keyword evidence="4 5" id="KW-0694">RNA-binding</keyword>
<evidence type="ECO:0000256" key="3">
    <source>
        <dbReference type="ARBA" id="ARBA00023274"/>
    </source>
</evidence>
<proteinExistence type="inferred from homology"/>
<dbReference type="RefSeq" id="WP_111899386.1">
    <property type="nucleotide sequence ID" value="NZ_CP033459.1"/>
</dbReference>
<evidence type="ECO:0000313" key="7">
    <source>
        <dbReference type="Proteomes" id="UP000249375"/>
    </source>
</evidence>
<gene>
    <name evidence="4 6" type="primary">rplU</name>
    <name evidence="6" type="ORF">C7Y71_005840</name>
</gene>
<organism evidence="6 7">
    <name type="scientific">Pseudoprevotella muciniphila</name>
    <dbReference type="NCBI Taxonomy" id="2133944"/>
    <lineage>
        <taxon>Bacteria</taxon>
        <taxon>Pseudomonadati</taxon>
        <taxon>Bacteroidota</taxon>
        <taxon>Bacteroidia</taxon>
        <taxon>Bacteroidales</taxon>
        <taxon>Prevotellaceae</taxon>
        <taxon>Pseudoprevotella</taxon>
    </lineage>
</organism>
<comment type="subunit">
    <text evidence="4">Part of the 50S ribosomal subunit. Contacts protein L20.</text>
</comment>
<dbReference type="GO" id="GO:0019843">
    <property type="term" value="F:rRNA binding"/>
    <property type="evidence" value="ECO:0007669"/>
    <property type="project" value="UniProtKB-UniRule"/>
</dbReference>
<keyword evidence="4 5" id="KW-0699">rRNA-binding</keyword>
<sequence length="105" mass="11813">MYAIVEINGQQFKAEEGKRLFVNHIPTAEEGQAVEFEKVLLVDNEGTITVGTPAVEGAKVVCEVVKPLVKGDKVLVFHKKRRKGHRKLNGYRHQYTELTIKQVIA</sequence>
<comment type="similarity">
    <text evidence="1 4 5">Belongs to the bacterial ribosomal protein bL21 family.</text>
</comment>
<dbReference type="NCBIfam" id="TIGR00061">
    <property type="entry name" value="L21"/>
    <property type="match status" value="1"/>
</dbReference>
<dbReference type="GO" id="GO:0006412">
    <property type="term" value="P:translation"/>
    <property type="evidence" value="ECO:0007669"/>
    <property type="project" value="UniProtKB-UniRule"/>
</dbReference>
<comment type="function">
    <text evidence="4 5">This protein binds to 23S rRNA in the presence of protein L20.</text>
</comment>
<evidence type="ECO:0000256" key="2">
    <source>
        <dbReference type="ARBA" id="ARBA00022980"/>
    </source>
</evidence>
<dbReference type="EMBL" id="CP033459">
    <property type="protein sequence ID" value="QFQ12572.1"/>
    <property type="molecule type" value="Genomic_DNA"/>
</dbReference>
<evidence type="ECO:0000256" key="1">
    <source>
        <dbReference type="ARBA" id="ARBA00008563"/>
    </source>
</evidence>
<dbReference type="Proteomes" id="UP000249375">
    <property type="component" value="Chromosome"/>
</dbReference>
<dbReference type="InterPro" id="IPR001787">
    <property type="entry name" value="Ribosomal_bL21"/>
</dbReference>
<dbReference type="KEGG" id="alq:C7Y71_005840"/>
<dbReference type="PANTHER" id="PTHR21349">
    <property type="entry name" value="50S RIBOSOMAL PROTEIN L21"/>
    <property type="match status" value="1"/>
</dbReference>
<protein>
    <recommendedName>
        <fullName evidence="4">Large ribosomal subunit protein bL21</fullName>
    </recommendedName>
</protein>
<keyword evidence="7" id="KW-1185">Reference proteome</keyword>
<evidence type="ECO:0000256" key="4">
    <source>
        <dbReference type="HAMAP-Rule" id="MF_01363"/>
    </source>
</evidence>
<dbReference type="InterPro" id="IPR028909">
    <property type="entry name" value="bL21-like"/>
</dbReference>
<evidence type="ECO:0000256" key="5">
    <source>
        <dbReference type="RuleBase" id="RU000562"/>
    </source>
</evidence>
<dbReference type="GO" id="GO:1990904">
    <property type="term" value="C:ribonucleoprotein complex"/>
    <property type="evidence" value="ECO:0007669"/>
    <property type="project" value="UniProtKB-KW"/>
</dbReference>
<dbReference type="GO" id="GO:0003735">
    <property type="term" value="F:structural constituent of ribosome"/>
    <property type="evidence" value="ECO:0007669"/>
    <property type="project" value="InterPro"/>
</dbReference>
<dbReference type="HAMAP" id="MF_01363">
    <property type="entry name" value="Ribosomal_bL21"/>
    <property type="match status" value="1"/>
</dbReference>
<dbReference type="GO" id="GO:0005737">
    <property type="term" value="C:cytoplasm"/>
    <property type="evidence" value="ECO:0007669"/>
    <property type="project" value="UniProtKB-ARBA"/>
</dbReference>
<dbReference type="OrthoDB" id="9813334at2"/>
<name>A0A5P8E6K7_9BACT</name>
<dbReference type="AlphaFoldDB" id="A0A5P8E6K7"/>
<keyword evidence="2 4" id="KW-0689">Ribosomal protein</keyword>